<keyword evidence="6" id="KW-1133">Transmembrane helix</keyword>
<feature type="compositionally biased region" description="Low complexity" evidence="5">
    <location>
        <begin position="11"/>
        <end position="21"/>
    </location>
</feature>
<sequence length="180" mass="21017">MDVDIQQNNLSSEQSQTSISSDHLSHQNDIEDYIERRDNESSGGNRSLSTTSRDNVWAFFTHVADDTYQCRLCSNTYKAYNRVDANLRKHIGKTHKMEQYLFESQKNSSDEENFSSEEQEQQQAQEKLNDIVDEQIFEDTIINDTPPGKIIFGIHLLLCCIRCLIVLIRKSYLINEYLRR</sequence>
<evidence type="ECO:0000259" key="7">
    <source>
        <dbReference type="PROSITE" id="PS50808"/>
    </source>
</evidence>
<feature type="domain" description="BED-type" evidence="7">
    <location>
        <begin position="51"/>
        <end position="102"/>
    </location>
</feature>
<gene>
    <name evidence="8" type="ORF">FNK824_LOCUS27864</name>
</gene>
<evidence type="ECO:0000313" key="8">
    <source>
        <dbReference type="EMBL" id="CAF4035124.1"/>
    </source>
</evidence>
<feature type="region of interest" description="Disordered" evidence="5">
    <location>
        <begin position="1"/>
        <end position="26"/>
    </location>
</feature>
<evidence type="ECO:0000256" key="2">
    <source>
        <dbReference type="ARBA" id="ARBA00022771"/>
    </source>
</evidence>
<dbReference type="Proteomes" id="UP000663874">
    <property type="component" value="Unassembled WGS sequence"/>
</dbReference>
<evidence type="ECO:0000256" key="1">
    <source>
        <dbReference type="ARBA" id="ARBA00022723"/>
    </source>
</evidence>
<dbReference type="AlphaFoldDB" id="A0A819QW75"/>
<proteinExistence type="predicted"/>
<evidence type="ECO:0000313" key="9">
    <source>
        <dbReference type="Proteomes" id="UP000663874"/>
    </source>
</evidence>
<evidence type="ECO:0000256" key="4">
    <source>
        <dbReference type="PROSITE-ProRule" id="PRU00027"/>
    </source>
</evidence>
<dbReference type="InterPro" id="IPR003656">
    <property type="entry name" value="Znf_BED"/>
</dbReference>
<accession>A0A819QW75</accession>
<feature type="transmembrane region" description="Helical" evidence="6">
    <location>
        <begin position="150"/>
        <end position="168"/>
    </location>
</feature>
<keyword evidence="1" id="KW-0479">Metal-binding</keyword>
<feature type="compositionally biased region" description="Polar residues" evidence="5">
    <location>
        <begin position="1"/>
        <end position="10"/>
    </location>
</feature>
<dbReference type="SUPFAM" id="SSF57667">
    <property type="entry name" value="beta-beta-alpha zinc fingers"/>
    <property type="match status" value="1"/>
</dbReference>
<reference evidence="8" key="1">
    <citation type="submission" date="2021-02" db="EMBL/GenBank/DDBJ databases">
        <authorList>
            <person name="Nowell W R."/>
        </authorList>
    </citation>
    <scope>NUCLEOTIDE SEQUENCE</scope>
</reference>
<evidence type="ECO:0000256" key="5">
    <source>
        <dbReference type="SAM" id="MobiDB-lite"/>
    </source>
</evidence>
<evidence type="ECO:0000256" key="3">
    <source>
        <dbReference type="ARBA" id="ARBA00022833"/>
    </source>
</evidence>
<keyword evidence="6" id="KW-0812">Transmembrane</keyword>
<dbReference type="Pfam" id="PF02892">
    <property type="entry name" value="zf-BED"/>
    <property type="match status" value="1"/>
</dbReference>
<comment type="caution">
    <text evidence="8">The sequence shown here is derived from an EMBL/GenBank/DDBJ whole genome shotgun (WGS) entry which is preliminary data.</text>
</comment>
<keyword evidence="6" id="KW-0472">Membrane</keyword>
<dbReference type="EMBL" id="CAJOBE010007404">
    <property type="protein sequence ID" value="CAF4035124.1"/>
    <property type="molecule type" value="Genomic_DNA"/>
</dbReference>
<dbReference type="GO" id="GO:0008270">
    <property type="term" value="F:zinc ion binding"/>
    <property type="evidence" value="ECO:0007669"/>
    <property type="project" value="UniProtKB-KW"/>
</dbReference>
<organism evidence="8 9">
    <name type="scientific">Rotaria sordida</name>
    <dbReference type="NCBI Taxonomy" id="392033"/>
    <lineage>
        <taxon>Eukaryota</taxon>
        <taxon>Metazoa</taxon>
        <taxon>Spiralia</taxon>
        <taxon>Gnathifera</taxon>
        <taxon>Rotifera</taxon>
        <taxon>Eurotatoria</taxon>
        <taxon>Bdelloidea</taxon>
        <taxon>Philodinida</taxon>
        <taxon>Philodinidae</taxon>
        <taxon>Rotaria</taxon>
    </lineage>
</organism>
<dbReference type="PROSITE" id="PS50808">
    <property type="entry name" value="ZF_BED"/>
    <property type="match status" value="1"/>
</dbReference>
<keyword evidence="3" id="KW-0862">Zinc</keyword>
<protein>
    <recommendedName>
        <fullName evidence="7">BED-type domain-containing protein</fullName>
    </recommendedName>
</protein>
<evidence type="ECO:0000256" key="6">
    <source>
        <dbReference type="SAM" id="Phobius"/>
    </source>
</evidence>
<dbReference type="GO" id="GO:0003677">
    <property type="term" value="F:DNA binding"/>
    <property type="evidence" value="ECO:0007669"/>
    <property type="project" value="InterPro"/>
</dbReference>
<keyword evidence="2 4" id="KW-0863">Zinc-finger</keyword>
<name>A0A819QW75_9BILA</name>
<dbReference type="InterPro" id="IPR036236">
    <property type="entry name" value="Znf_C2H2_sf"/>
</dbReference>